<organism evidence="2">
    <name type="scientific">Tanacetum cinerariifolium</name>
    <name type="common">Dalmatian daisy</name>
    <name type="synonym">Chrysanthemum cinerariifolium</name>
    <dbReference type="NCBI Taxonomy" id="118510"/>
    <lineage>
        <taxon>Eukaryota</taxon>
        <taxon>Viridiplantae</taxon>
        <taxon>Streptophyta</taxon>
        <taxon>Embryophyta</taxon>
        <taxon>Tracheophyta</taxon>
        <taxon>Spermatophyta</taxon>
        <taxon>Magnoliopsida</taxon>
        <taxon>eudicotyledons</taxon>
        <taxon>Gunneridae</taxon>
        <taxon>Pentapetalae</taxon>
        <taxon>asterids</taxon>
        <taxon>campanulids</taxon>
        <taxon>Asterales</taxon>
        <taxon>Asteraceae</taxon>
        <taxon>Asteroideae</taxon>
        <taxon>Anthemideae</taxon>
        <taxon>Anthemidinae</taxon>
        <taxon>Tanacetum</taxon>
    </lineage>
</organism>
<evidence type="ECO:0000256" key="1">
    <source>
        <dbReference type="SAM" id="SignalP"/>
    </source>
</evidence>
<proteinExistence type="predicted"/>
<evidence type="ECO:0000313" key="2">
    <source>
        <dbReference type="EMBL" id="GEU78532.1"/>
    </source>
</evidence>
<dbReference type="AlphaFoldDB" id="A0A6L2N092"/>
<reference evidence="2" key="1">
    <citation type="journal article" date="2019" name="Sci. Rep.">
        <title>Draft genome of Tanacetum cinerariifolium, the natural source of mosquito coil.</title>
        <authorList>
            <person name="Yamashiro T."/>
            <person name="Shiraishi A."/>
            <person name="Satake H."/>
            <person name="Nakayama K."/>
        </authorList>
    </citation>
    <scope>NUCLEOTIDE SEQUENCE</scope>
</reference>
<sequence>MVVASAGGVVVVMVDVVGGQKCGSHDGGDDVDEGGVGGKSVAWDGVQWWKGDGGDGSAIGYRGQALSVNMKL</sequence>
<gene>
    <name evidence="2" type="ORF">Tci_050510</name>
</gene>
<name>A0A6L2N092_TANCI</name>
<dbReference type="EMBL" id="BKCJ010007692">
    <property type="protein sequence ID" value="GEU78532.1"/>
    <property type="molecule type" value="Genomic_DNA"/>
</dbReference>
<comment type="caution">
    <text evidence="2">The sequence shown here is derived from an EMBL/GenBank/DDBJ whole genome shotgun (WGS) entry which is preliminary data.</text>
</comment>
<protein>
    <submittedName>
        <fullName evidence="2">Uncharacterized protein</fullName>
    </submittedName>
</protein>
<accession>A0A6L2N092</accession>
<feature type="chain" id="PRO_5027066486" evidence="1">
    <location>
        <begin position="20"/>
        <end position="72"/>
    </location>
</feature>
<keyword evidence="1" id="KW-0732">Signal</keyword>
<feature type="signal peptide" evidence="1">
    <location>
        <begin position="1"/>
        <end position="19"/>
    </location>
</feature>